<dbReference type="CDD" id="cd06267">
    <property type="entry name" value="PBP1_LacI_sugar_binding-like"/>
    <property type="match status" value="1"/>
</dbReference>
<dbReference type="CDD" id="cd01392">
    <property type="entry name" value="HTH_LacI"/>
    <property type="match status" value="1"/>
</dbReference>
<dbReference type="GO" id="GO:0000976">
    <property type="term" value="F:transcription cis-regulatory region binding"/>
    <property type="evidence" value="ECO:0007669"/>
    <property type="project" value="TreeGrafter"/>
</dbReference>
<dbReference type="EMBL" id="SPAZ01000054">
    <property type="protein sequence ID" value="TQE37932.1"/>
    <property type="molecule type" value="Genomic_DNA"/>
</dbReference>
<organism evidence="1 2">
    <name type="scientific">Streptomyces ipomoeae</name>
    <dbReference type="NCBI Taxonomy" id="103232"/>
    <lineage>
        <taxon>Bacteria</taxon>
        <taxon>Bacillati</taxon>
        <taxon>Actinomycetota</taxon>
        <taxon>Actinomycetes</taxon>
        <taxon>Kitasatosporales</taxon>
        <taxon>Streptomycetaceae</taxon>
        <taxon>Streptomyces</taxon>
    </lineage>
</organism>
<dbReference type="SMART" id="SM00354">
    <property type="entry name" value="HTH_LACI"/>
    <property type="match status" value="1"/>
</dbReference>
<accession>A0A540PRL9</accession>
<dbReference type="Pfam" id="PF00356">
    <property type="entry name" value="LacI"/>
    <property type="match status" value="1"/>
</dbReference>
<comment type="caution">
    <text evidence="1">The sequence shown here is derived from an EMBL/GenBank/DDBJ whole genome shotgun (WGS) entry which is preliminary data.</text>
</comment>
<dbReference type="Gene3D" id="3.40.50.2300">
    <property type="match status" value="2"/>
</dbReference>
<dbReference type="GeneID" id="301697406"/>
<dbReference type="SUPFAM" id="SSF47413">
    <property type="entry name" value="lambda repressor-like DNA-binding domains"/>
    <property type="match status" value="1"/>
</dbReference>
<dbReference type="AlphaFoldDB" id="A0A540PRL9"/>
<dbReference type="InterPro" id="IPR010982">
    <property type="entry name" value="Lambda_DNA-bd_dom_sf"/>
</dbReference>
<dbReference type="PANTHER" id="PTHR30146">
    <property type="entry name" value="LACI-RELATED TRANSCRIPTIONAL REPRESSOR"/>
    <property type="match status" value="1"/>
</dbReference>
<proteinExistence type="predicted"/>
<dbReference type="Gene3D" id="1.10.260.40">
    <property type="entry name" value="lambda repressor-like DNA-binding domains"/>
    <property type="match status" value="1"/>
</dbReference>
<dbReference type="RefSeq" id="WP_009327276.1">
    <property type="nucleotide sequence ID" value="NZ_CP182305.1"/>
</dbReference>
<dbReference type="Proteomes" id="UP000318720">
    <property type="component" value="Unassembled WGS sequence"/>
</dbReference>
<sequence length="344" mass="35761">MAPTLTDVAKQANVALSTASRAFSEPERLGTETLRKVREAAEQLGYEPSPRPVVWRPEQDATTATASVAVVVPDIADPVYGIFVKAAQAQGRHRRQTIVLADTDHDPDHERQAITRLGAGSAGIVVCAPRLDAEEVVDLCGDTPVVLVDRETTAADCVLTDAADGLRQTAEYLAALGHTHLAYVPGAQHSWAGGHRLDLARTHAEQADLVLEVLGRQSETVAGGTAAAAGVIASGASAVIAHNDSIALGIIAGARRLGFRVPDDLGVVGIGDTPLAEIADPSLTSIAVPMDRAGSLSLELLAQSAAGERRKPRTLRLPTQLVVRGSTGPVAGRAGRAAGRPTTR</sequence>
<dbReference type="PANTHER" id="PTHR30146:SF138">
    <property type="entry name" value="TRANSCRIPTIONAL REGULATORY PROTEIN"/>
    <property type="match status" value="1"/>
</dbReference>
<dbReference type="Pfam" id="PF13377">
    <property type="entry name" value="Peripla_BP_3"/>
    <property type="match status" value="1"/>
</dbReference>
<protein>
    <submittedName>
        <fullName evidence="1">LacI family transcriptional regulator</fullName>
    </submittedName>
</protein>
<name>A0A540PRL9_9ACTN</name>
<dbReference type="InterPro" id="IPR028082">
    <property type="entry name" value="Peripla_BP_I"/>
</dbReference>
<dbReference type="InterPro" id="IPR000843">
    <property type="entry name" value="HTH_LacI"/>
</dbReference>
<evidence type="ECO:0000313" key="2">
    <source>
        <dbReference type="Proteomes" id="UP000318720"/>
    </source>
</evidence>
<reference evidence="1 2" key="1">
    <citation type="submission" date="2019-03" db="EMBL/GenBank/DDBJ databases">
        <title>Comparative genomic analyses of the sweetpotato soil rot pathogen, Streptomyces ipomoeae.</title>
        <authorList>
            <person name="Ruschel Soares N."/>
            <person name="Badger J.H."/>
            <person name="Huguet-Tapia J.C."/>
            <person name="Clark C.A."/>
            <person name="Pettis G.S."/>
        </authorList>
    </citation>
    <scope>NUCLEOTIDE SEQUENCE [LARGE SCALE GENOMIC DNA]</scope>
    <source>
        <strain evidence="1 2">88-35</strain>
    </source>
</reference>
<evidence type="ECO:0000313" key="1">
    <source>
        <dbReference type="EMBL" id="TQE37932.1"/>
    </source>
</evidence>
<dbReference type="InterPro" id="IPR046335">
    <property type="entry name" value="LacI/GalR-like_sensor"/>
</dbReference>
<gene>
    <name evidence="1" type="ORF">Sipo8835_06375</name>
</gene>
<dbReference type="SUPFAM" id="SSF53822">
    <property type="entry name" value="Periplasmic binding protein-like I"/>
    <property type="match status" value="1"/>
</dbReference>
<dbReference type="GO" id="GO:0003700">
    <property type="term" value="F:DNA-binding transcription factor activity"/>
    <property type="evidence" value="ECO:0007669"/>
    <property type="project" value="TreeGrafter"/>
</dbReference>
<dbReference type="PROSITE" id="PS50932">
    <property type="entry name" value="HTH_LACI_2"/>
    <property type="match status" value="1"/>
</dbReference>